<proteinExistence type="predicted"/>
<dbReference type="OrthoDB" id="8903872at2"/>
<feature type="compositionally biased region" description="Gly residues" evidence="1">
    <location>
        <begin position="171"/>
        <end position="180"/>
    </location>
</feature>
<feature type="compositionally biased region" description="Low complexity" evidence="1">
    <location>
        <begin position="37"/>
        <end position="58"/>
    </location>
</feature>
<feature type="compositionally biased region" description="Basic and acidic residues" evidence="1">
    <location>
        <begin position="158"/>
        <end position="168"/>
    </location>
</feature>
<protein>
    <submittedName>
        <fullName evidence="2">Uncharacterized protein</fullName>
    </submittedName>
</protein>
<keyword evidence="3" id="KW-1185">Reference proteome</keyword>
<comment type="caution">
    <text evidence="2">The sequence shown here is derived from an EMBL/GenBank/DDBJ whole genome shotgun (WGS) entry which is preliminary data.</text>
</comment>
<sequence length="180" mass="19896">MTPPRPRPTDAPERPGWLGPGWLAWWRRWWGARATAAPASPTDAPAARPRGLASAAAPTPRRQQRERVALLVRDIMIRHGVLSSRYRLRVLSLDREGWQHLVLIDWLPPAPARPLSEVAGPTPDLQRLEAQVREEAQQTLGLMVRAVYWRGTPAAGRPRRDGATDTADRPAGGGVNAPRS</sequence>
<name>A0A554WY17_9BURK</name>
<organism evidence="2 3">
    <name type="scientific">Tepidimonas thermarum</name>
    <dbReference type="NCBI Taxonomy" id="335431"/>
    <lineage>
        <taxon>Bacteria</taxon>
        <taxon>Pseudomonadati</taxon>
        <taxon>Pseudomonadota</taxon>
        <taxon>Betaproteobacteria</taxon>
        <taxon>Burkholderiales</taxon>
        <taxon>Tepidimonas</taxon>
    </lineage>
</organism>
<feature type="region of interest" description="Disordered" evidence="1">
    <location>
        <begin position="153"/>
        <end position="180"/>
    </location>
</feature>
<dbReference type="Proteomes" id="UP000318542">
    <property type="component" value="Unassembled WGS sequence"/>
</dbReference>
<accession>A0A554WY17</accession>
<dbReference type="EMBL" id="VJOL01000047">
    <property type="protein sequence ID" value="TSE28461.1"/>
    <property type="molecule type" value="Genomic_DNA"/>
</dbReference>
<feature type="region of interest" description="Disordered" evidence="1">
    <location>
        <begin position="37"/>
        <end position="64"/>
    </location>
</feature>
<dbReference type="AlphaFoldDB" id="A0A554WY17"/>
<evidence type="ECO:0000313" key="2">
    <source>
        <dbReference type="EMBL" id="TSE28461.1"/>
    </source>
</evidence>
<evidence type="ECO:0000256" key="1">
    <source>
        <dbReference type="SAM" id="MobiDB-lite"/>
    </source>
</evidence>
<dbReference type="RefSeq" id="WP_143903639.1">
    <property type="nucleotide sequence ID" value="NZ_VJOL01000047.1"/>
</dbReference>
<reference evidence="2 3" key="1">
    <citation type="submission" date="2019-07" db="EMBL/GenBank/DDBJ databases">
        <title>Tepidimonas thermarum AA-1 draft genome.</title>
        <authorList>
            <person name="Da Costa M.S."/>
            <person name="Froufe H.J.C."/>
            <person name="Egas C."/>
            <person name="Albuquerque L."/>
        </authorList>
    </citation>
    <scope>NUCLEOTIDE SEQUENCE [LARGE SCALE GENOMIC DNA]</scope>
    <source>
        <strain evidence="2 3">AA-1</strain>
    </source>
</reference>
<evidence type="ECO:0000313" key="3">
    <source>
        <dbReference type="Proteomes" id="UP000318542"/>
    </source>
</evidence>
<gene>
    <name evidence="2" type="ORF">Tther_02082</name>
</gene>